<dbReference type="PANTHER" id="PTHR11481">
    <property type="entry name" value="IMMUNOGLOBULIN FC RECEPTOR"/>
    <property type="match status" value="1"/>
</dbReference>
<keyword evidence="4" id="KW-1133">Transmembrane helix</keyword>
<evidence type="ECO:0000313" key="7">
    <source>
        <dbReference type="Ensembl" id="ENSAMXP00005055119.1"/>
    </source>
</evidence>
<dbReference type="SUPFAM" id="SSF48726">
    <property type="entry name" value="Immunoglobulin"/>
    <property type="match status" value="3"/>
</dbReference>
<dbReference type="PROSITE" id="PS50835">
    <property type="entry name" value="IG_LIKE"/>
    <property type="match status" value="3"/>
</dbReference>
<feature type="domain" description="Ig-like" evidence="6">
    <location>
        <begin position="24"/>
        <end position="105"/>
    </location>
</feature>
<dbReference type="AlphaFoldDB" id="A0A8B9LT81"/>
<dbReference type="InterPro" id="IPR007110">
    <property type="entry name" value="Ig-like_dom"/>
</dbReference>
<dbReference type="SMART" id="SM00409">
    <property type="entry name" value="IG"/>
    <property type="match status" value="3"/>
</dbReference>
<dbReference type="InterPro" id="IPR003598">
    <property type="entry name" value="Ig_sub2"/>
</dbReference>
<evidence type="ECO:0000256" key="4">
    <source>
        <dbReference type="SAM" id="Phobius"/>
    </source>
</evidence>
<dbReference type="Ensembl" id="ENSAMXT00005059592.1">
    <property type="protein sequence ID" value="ENSAMXP00005055119.1"/>
    <property type="gene ID" value="ENSAMXG00005024605.1"/>
</dbReference>
<dbReference type="GO" id="GO:0007166">
    <property type="term" value="P:cell surface receptor signaling pathway"/>
    <property type="evidence" value="ECO:0007669"/>
    <property type="project" value="TreeGrafter"/>
</dbReference>
<evidence type="ECO:0000256" key="5">
    <source>
        <dbReference type="SAM" id="SignalP"/>
    </source>
</evidence>
<feature type="region of interest" description="Disordered" evidence="3">
    <location>
        <begin position="295"/>
        <end position="356"/>
    </location>
</feature>
<evidence type="ECO:0000313" key="8">
    <source>
        <dbReference type="Proteomes" id="UP000694621"/>
    </source>
</evidence>
<feature type="chain" id="PRO_5034511647" description="Ig-like domain-containing protein" evidence="5">
    <location>
        <begin position="21"/>
        <end position="437"/>
    </location>
</feature>
<dbReference type="InterPro" id="IPR036179">
    <property type="entry name" value="Ig-like_dom_sf"/>
</dbReference>
<sequence>MGVSLLSVLLLLTVLHCGQTQEKPTLRVYPHTTVYTGDTLTLTCDLKISHTGWRFAWYKVSNQLETMKENGPNTLSITASETGSTEYQCIAYRGPYGSDYASEYSDPVKITVKAEKPKPTLRVNPHTTVYTGDTLTLTCDLKISHTGWKFMWFRVSQQLQPLTPEYKNTNTLSITASDTAEYRCSALRGENSYTDYSDPVKITVRKRPKATVKVQPAERVFIRERVTLTCDIESGDDWSYEWFKNNNPLSEAQWRKKYEISNVDGSDEGDYSCKGRGLTESSYSEISAAVRLTVSEKPKPTARVDPPTTVKRTVREKSKPTTRAGPHTTVRSTEKGKSSVSKSPLSTTQNTHAGDAVTSSVQGPGFMRLIAGVAVGSCFIVLLIVILGLVWCYKKNKENSSAQPMDVAYTEIVKFKKKPRRNETRPNDVTYSQVARH</sequence>
<accession>A0A8B9LT81</accession>
<feature type="compositionally biased region" description="Polar residues" evidence="3">
    <location>
        <begin position="427"/>
        <end position="437"/>
    </location>
</feature>
<feature type="region of interest" description="Disordered" evidence="3">
    <location>
        <begin position="418"/>
        <end position="437"/>
    </location>
</feature>
<reference evidence="7" key="1">
    <citation type="submission" date="2025-08" db="UniProtKB">
        <authorList>
            <consortium name="Ensembl"/>
        </authorList>
    </citation>
    <scope>IDENTIFICATION</scope>
</reference>
<dbReference type="Gene3D" id="2.60.40.10">
    <property type="entry name" value="Immunoglobulins"/>
    <property type="match status" value="3"/>
</dbReference>
<keyword evidence="4" id="KW-0472">Membrane</keyword>
<dbReference type="PANTHER" id="PTHR11481:SF64">
    <property type="entry name" value="FC RECEPTOR-LIKE PROTEIN 4"/>
    <property type="match status" value="1"/>
</dbReference>
<feature type="domain" description="Ig-like" evidence="6">
    <location>
        <begin position="208"/>
        <end position="291"/>
    </location>
</feature>
<organism evidence="7 8">
    <name type="scientific">Astyanax mexicanus</name>
    <name type="common">Blind cave fish</name>
    <name type="synonym">Astyanax fasciatus mexicanus</name>
    <dbReference type="NCBI Taxonomy" id="7994"/>
    <lineage>
        <taxon>Eukaryota</taxon>
        <taxon>Metazoa</taxon>
        <taxon>Chordata</taxon>
        <taxon>Craniata</taxon>
        <taxon>Vertebrata</taxon>
        <taxon>Euteleostomi</taxon>
        <taxon>Actinopterygii</taxon>
        <taxon>Neopterygii</taxon>
        <taxon>Teleostei</taxon>
        <taxon>Ostariophysi</taxon>
        <taxon>Characiformes</taxon>
        <taxon>Characoidei</taxon>
        <taxon>Acestrorhamphidae</taxon>
        <taxon>Acestrorhamphinae</taxon>
        <taxon>Astyanax</taxon>
    </lineage>
</organism>
<dbReference type="Pfam" id="PF13895">
    <property type="entry name" value="Ig_2"/>
    <property type="match status" value="3"/>
</dbReference>
<proteinExistence type="predicted"/>
<dbReference type="GO" id="GO:0006955">
    <property type="term" value="P:immune response"/>
    <property type="evidence" value="ECO:0007669"/>
    <property type="project" value="TreeGrafter"/>
</dbReference>
<name>A0A8B9LT81_ASTMX</name>
<feature type="domain" description="Ig-like" evidence="6">
    <location>
        <begin position="117"/>
        <end position="203"/>
    </location>
</feature>
<dbReference type="GO" id="GO:0009897">
    <property type="term" value="C:external side of plasma membrane"/>
    <property type="evidence" value="ECO:0007669"/>
    <property type="project" value="TreeGrafter"/>
</dbReference>
<dbReference type="InterPro" id="IPR003599">
    <property type="entry name" value="Ig_sub"/>
</dbReference>
<evidence type="ECO:0000256" key="2">
    <source>
        <dbReference type="ARBA" id="ARBA00023157"/>
    </source>
</evidence>
<evidence type="ECO:0000256" key="1">
    <source>
        <dbReference type="ARBA" id="ARBA00022729"/>
    </source>
</evidence>
<dbReference type="GO" id="GO:0004888">
    <property type="term" value="F:transmembrane signaling receptor activity"/>
    <property type="evidence" value="ECO:0007669"/>
    <property type="project" value="TreeGrafter"/>
</dbReference>
<keyword evidence="2" id="KW-1015">Disulfide bond</keyword>
<dbReference type="SMART" id="SM00408">
    <property type="entry name" value="IGc2"/>
    <property type="match status" value="2"/>
</dbReference>
<feature type="transmembrane region" description="Helical" evidence="4">
    <location>
        <begin position="369"/>
        <end position="393"/>
    </location>
</feature>
<feature type="signal peptide" evidence="5">
    <location>
        <begin position="1"/>
        <end position="20"/>
    </location>
</feature>
<dbReference type="Proteomes" id="UP000694621">
    <property type="component" value="Unplaced"/>
</dbReference>
<evidence type="ECO:0000256" key="3">
    <source>
        <dbReference type="SAM" id="MobiDB-lite"/>
    </source>
</evidence>
<evidence type="ECO:0000259" key="6">
    <source>
        <dbReference type="PROSITE" id="PS50835"/>
    </source>
</evidence>
<keyword evidence="4" id="KW-0812">Transmembrane</keyword>
<keyword evidence="1 5" id="KW-0732">Signal</keyword>
<feature type="compositionally biased region" description="Polar residues" evidence="3">
    <location>
        <begin position="338"/>
        <end position="356"/>
    </location>
</feature>
<dbReference type="InterPro" id="IPR050488">
    <property type="entry name" value="Ig_Fc_receptor"/>
</dbReference>
<dbReference type="InterPro" id="IPR013783">
    <property type="entry name" value="Ig-like_fold"/>
</dbReference>
<protein>
    <recommendedName>
        <fullName evidence="6">Ig-like domain-containing protein</fullName>
    </recommendedName>
</protein>